<organism evidence="2 3">
    <name type="scientific">Papaver atlanticum</name>
    <dbReference type="NCBI Taxonomy" id="357466"/>
    <lineage>
        <taxon>Eukaryota</taxon>
        <taxon>Viridiplantae</taxon>
        <taxon>Streptophyta</taxon>
        <taxon>Embryophyta</taxon>
        <taxon>Tracheophyta</taxon>
        <taxon>Spermatophyta</taxon>
        <taxon>Magnoliopsida</taxon>
        <taxon>Ranunculales</taxon>
        <taxon>Papaveraceae</taxon>
        <taxon>Papaveroideae</taxon>
        <taxon>Papaver</taxon>
    </lineage>
</organism>
<feature type="non-terminal residue" evidence="2">
    <location>
        <position position="57"/>
    </location>
</feature>
<accession>A0AAD4T8Z1</accession>
<keyword evidence="3" id="KW-1185">Reference proteome</keyword>
<comment type="caution">
    <text evidence="2">The sequence shown here is derived from an EMBL/GenBank/DDBJ whole genome shotgun (WGS) entry which is preliminary data.</text>
</comment>
<proteinExistence type="predicted"/>
<sequence>MRLRKQHLDAKRAAQLCCFLDEEIPLVSSSDDDTTDYSSHEDEISETTPSGNVDHSI</sequence>
<dbReference type="AlphaFoldDB" id="A0AAD4T8Z1"/>
<protein>
    <submittedName>
        <fullName evidence="2">Uncharacterized protein</fullName>
    </submittedName>
</protein>
<dbReference type="EMBL" id="JAJJMB010004170">
    <property type="protein sequence ID" value="KAI3943723.1"/>
    <property type="molecule type" value="Genomic_DNA"/>
</dbReference>
<reference evidence="2" key="1">
    <citation type="submission" date="2022-04" db="EMBL/GenBank/DDBJ databases">
        <title>A functionally conserved STORR gene fusion in Papaver species that diverged 16.8 million years ago.</title>
        <authorList>
            <person name="Catania T."/>
        </authorList>
    </citation>
    <scope>NUCLEOTIDE SEQUENCE</scope>
    <source>
        <strain evidence="2">S-188037</strain>
    </source>
</reference>
<name>A0AAD4T8Z1_9MAGN</name>
<feature type="compositionally biased region" description="Polar residues" evidence="1">
    <location>
        <begin position="46"/>
        <end position="57"/>
    </location>
</feature>
<dbReference type="Proteomes" id="UP001202328">
    <property type="component" value="Unassembled WGS sequence"/>
</dbReference>
<feature type="region of interest" description="Disordered" evidence="1">
    <location>
        <begin position="27"/>
        <end position="57"/>
    </location>
</feature>
<evidence type="ECO:0000256" key="1">
    <source>
        <dbReference type="SAM" id="MobiDB-lite"/>
    </source>
</evidence>
<evidence type="ECO:0000313" key="3">
    <source>
        <dbReference type="Proteomes" id="UP001202328"/>
    </source>
</evidence>
<evidence type="ECO:0000313" key="2">
    <source>
        <dbReference type="EMBL" id="KAI3943723.1"/>
    </source>
</evidence>
<gene>
    <name evidence="2" type="ORF">MKW98_004228</name>
</gene>